<organism evidence="1 2">
    <name type="scientific">Xylaria arbuscula</name>
    <dbReference type="NCBI Taxonomy" id="114810"/>
    <lineage>
        <taxon>Eukaryota</taxon>
        <taxon>Fungi</taxon>
        <taxon>Dikarya</taxon>
        <taxon>Ascomycota</taxon>
        <taxon>Pezizomycotina</taxon>
        <taxon>Sordariomycetes</taxon>
        <taxon>Xylariomycetidae</taxon>
        <taxon>Xylariales</taxon>
        <taxon>Xylariaceae</taxon>
        <taxon>Xylaria</taxon>
    </lineage>
</organism>
<gene>
    <name evidence="1" type="ORF">NPX13_g9566</name>
</gene>
<evidence type="ECO:0000313" key="2">
    <source>
        <dbReference type="Proteomes" id="UP001148614"/>
    </source>
</evidence>
<keyword evidence="2" id="KW-1185">Reference proteome</keyword>
<name>A0A9W8N657_9PEZI</name>
<protein>
    <submittedName>
        <fullName evidence="1">Uncharacterized protein</fullName>
    </submittedName>
</protein>
<evidence type="ECO:0000313" key="1">
    <source>
        <dbReference type="EMBL" id="KAJ3559210.1"/>
    </source>
</evidence>
<proteinExistence type="predicted"/>
<reference evidence="1" key="1">
    <citation type="submission" date="2022-07" db="EMBL/GenBank/DDBJ databases">
        <title>Genome Sequence of Xylaria arbuscula.</title>
        <authorList>
            <person name="Buettner E."/>
        </authorList>
    </citation>
    <scope>NUCLEOTIDE SEQUENCE</scope>
    <source>
        <strain evidence="1">VT107</strain>
    </source>
</reference>
<accession>A0A9W8N657</accession>
<dbReference type="EMBL" id="JANPWZ010002395">
    <property type="protein sequence ID" value="KAJ3559210.1"/>
    <property type="molecule type" value="Genomic_DNA"/>
</dbReference>
<sequence length="76" mass="8435">MSEFSTLLHERHDADEKLIRAFADLLAIIDEQVPEDILMESGMAFQPCSTLTSEHGSQSPGTDEFVDALASVRVRE</sequence>
<dbReference type="AlphaFoldDB" id="A0A9W8N657"/>
<comment type="caution">
    <text evidence="1">The sequence shown here is derived from an EMBL/GenBank/DDBJ whole genome shotgun (WGS) entry which is preliminary data.</text>
</comment>
<dbReference type="Proteomes" id="UP001148614">
    <property type="component" value="Unassembled WGS sequence"/>
</dbReference>